<evidence type="ECO:0000313" key="1">
    <source>
        <dbReference type="EMBL" id="EDM27790.1"/>
    </source>
</evidence>
<protein>
    <recommendedName>
        <fullName evidence="3">DUF1365 domain-containing protein</fullName>
    </recommendedName>
</protein>
<keyword evidence="2" id="KW-1185">Reference proteome</keyword>
<gene>
    <name evidence="1" type="ORF">LNTAR_00275</name>
</gene>
<name>A6DK92_9BACT</name>
<dbReference type="OrthoDB" id="9778801at2"/>
<dbReference type="EMBL" id="ABCK01000007">
    <property type="protein sequence ID" value="EDM27790.1"/>
    <property type="molecule type" value="Genomic_DNA"/>
</dbReference>
<sequence>MTKFTKSAIYTGWVRHRRFLPAKHEFTYKVYLTWINLDEVNKLFTKGPLLSRSKWPSMIAFRRKNYLRSSKEDLLQACRAKVSEDLSFDFDGEVCILTNLQYFGLCYNPVSFYYCYGKDENLKAIIAEINNTPWNQRHSYCIDMREKNYKDFDKDFHISPFMPMDINYHWAFGPAKEKLAVKMQNFHKEKQMFDVDMQLERQEWSTARVLKYSLLYPLIPLKVIWGIYYQALRLKMKKVPFYDHPKLSADEHKEPSHG</sequence>
<dbReference type="PANTHER" id="PTHR33973">
    <property type="entry name" value="OS07G0153300 PROTEIN"/>
    <property type="match status" value="1"/>
</dbReference>
<dbReference type="InterPro" id="IPR010775">
    <property type="entry name" value="DUF1365"/>
</dbReference>
<comment type="caution">
    <text evidence="1">The sequence shown here is derived from an EMBL/GenBank/DDBJ whole genome shotgun (WGS) entry which is preliminary data.</text>
</comment>
<dbReference type="Pfam" id="PF07103">
    <property type="entry name" value="DUF1365"/>
    <property type="match status" value="1"/>
</dbReference>
<dbReference type="AlphaFoldDB" id="A6DK92"/>
<accession>A6DK92</accession>
<dbReference type="PANTHER" id="PTHR33973:SF4">
    <property type="entry name" value="OS07G0153300 PROTEIN"/>
    <property type="match status" value="1"/>
</dbReference>
<dbReference type="Proteomes" id="UP000004947">
    <property type="component" value="Unassembled WGS sequence"/>
</dbReference>
<organism evidence="1 2">
    <name type="scientific">Lentisphaera araneosa HTCC2155</name>
    <dbReference type="NCBI Taxonomy" id="313628"/>
    <lineage>
        <taxon>Bacteria</taxon>
        <taxon>Pseudomonadati</taxon>
        <taxon>Lentisphaerota</taxon>
        <taxon>Lentisphaeria</taxon>
        <taxon>Lentisphaerales</taxon>
        <taxon>Lentisphaeraceae</taxon>
        <taxon>Lentisphaera</taxon>
    </lineage>
</organism>
<reference evidence="1 2" key="1">
    <citation type="journal article" date="2010" name="J. Bacteriol.">
        <title>Genome sequence of Lentisphaera araneosa HTCC2155T, the type species of the order Lentisphaerales in the phylum Lentisphaerae.</title>
        <authorList>
            <person name="Thrash J.C."/>
            <person name="Cho J.C."/>
            <person name="Vergin K.L."/>
            <person name="Morris R.M."/>
            <person name="Giovannoni S.J."/>
        </authorList>
    </citation>
    <scope>NUCLEOTIDE SEQUENCE [LARGE SCALE GENOMIC DNA]</scope>
    <source>
        <strain evidence="1 2">HTCC2155</strain>
    </source>
</reference>
<evidence type="ECO:0000313" key="2">
    <source>
        <dbReference type="Proteomes" id="UP000004947"/>
    </source>
</evidence>
<proteinExistence type="predicted"/>
<dbReference type="STRING" id="313628.LNTAR_00275"/>
<dbReference type="eggNOG" id="COG3496">
    <property type="taxonomic scope" value="Bacteria"/>
</dbReference>
<dbReference type="RefSeq" id="WP_007278305.1">
    <property type="nucleotide sequence ID" value="NZ_ABCK01000007.1"/>
</dbReference>
<evidence type="ECO:0008006" key="3">
    <source>
        <dbReference type="Google" id="ProtNLM"/>
    </source>
</evidence>